<proteinExistence type="predicted"/>
<evidence type="ECO:0000313" key="3">
    <source>
        <dbReference type="Proteomes" id="UP000075515"/>
    </source>
</evidence>
<reference evidence="2 3" key="1">
    <citation type="submission" date="2014-02" db="EMBL/GenBank/DDBJ databases">
        <title>The small core and large imbalanced accessory genome model reveals a collaborative survival strategy of Sorangium cellulosum strains in nature.</title>
        <authorList>
            <person name="Han K."/>
            <person name="Peng R."/>
            <person name="Blom J."/>
            <person name="Li Y.-Z."/>
        </authorList>
    </citation>
    <scope>NUCLEOTIDE SEQUENCE [LARGE SCALE GENOMIC DNA]</scope>
    <source>
        <strain evidence="2 3">So0149</strain>
    </source>
</reference>
<name>A0A150SGH1_SORCE</name>
<dbReference type="AlphaFoldDB" id="A0A150SGH1"/>
<protein>
    <recommendedName>
        <fullName evidence="4">Secreted protein</fullName>
    </recommendedName>
</protein>
<accession>A0A150SGH1</accession>
<dbReference type="Proteomes" id="UP000075515">
    <property type="component" value="Unassembled WGS sequence"/>
</dbReference>
<evidence type="ECO:0000256" key="1">
    <source>
        <dbReference type="SAM" id="SignalP"/>
    </source>
</evidence>
<feature type="signal peptide" evidence="1">
    <location>
        <begin position="1"/>
        <end position="24"/>
    </location>
</feature>
<evidence type="ECO:0008006" key="4">
    <source>
        <dbReference type="Google" id="ProtNLM"/>
    </source>
</evidence>
<keyword evidence="1" id="KW-0732">Signal</keyword>
<feature type="chain" id="PRO_5010449879" description="Secreted protein" evidence="1">
    <location>
        <begin position="25"/>
        <end position="79"/>
    </location>
</feature>
<comment type="caution">
    <text evidence="2">The sequence shown here is derived from an EMBL/GenBank/DDBJ whole genome shotgun (WGS) entry which is preliminary data.</text>
</comment>
<sequence>MMRMVRRALASVILLSGVGLWVCAAGAPAAAATGAPAAEEAQPAACWECVKDSDCDARCDGPGTGVCRWSGCTRCLCTQ</sequence>
<evidence type="ECO:0000313" key="2">
    <source>
        <dbReference type="EMBL" id="KYF83680.1"/>
    </source>
</evidence>
<gene>
    <name evidence="2" type="ORF">BE18_04795</name>
</gene>
<organism evidence="2 3">
    <name type="scientific">Sorangium cellulosum</name>
    <name type="common">Polyangium cellulosum</name>
    <dbReference type="NCBI Taxonomy" id="56"/>
    <lineage>
        <taxon>Bacteria</taxon>
        <taxon>Pseudomonadati</taxon>
        <taxon>Myxococcota</taxon>
        <taxon>Polyangia</taxon>
        <taxon>Polyangiales</taxon>
        <taxon>Polyangiaceae</taxon>
        <taxon>Sorangium</taxon>
    </lineage>
</organism>
<dbReference type="EMBL" id="JEMC01003092">
    <property type="protein sequence ID" value="KYF83680.1"/>
    <property type="molecule type" value="Genomic_DNA"/>
</dbReference>